<reference evidence="3" key="1">
    <citation type="submission" date="2016-10" db="EMBL/GenBank/DDBJ databases">
        <authorList>
            <person name="Varghese N."/>
            <person name="Submissions S."/>
        </authorList>
    </citation>
    <scope>NUCLEOTIDE SEQUENCE [LARGE SCALE GENOMIC DNA]</scope>
    <source>
        <strain evidence="3">CGMCC 4.3147</strain>
    </source>
</reference>
<accession>A0A1G9M529</accession>
<dbReference type="CDD" id="cd00093">
    <property type="entry name" value="HTH_XRE"/>
    <property type="match status" value="1"/>
</dbReference>
<dbReference type="InterPro" id="IPR043917">
    <property type="entry name" value="DUF5753"/>
</dbReference>
<dbReference type="OrthoDB" id="5176233at2"/>
<proteinExistence type="predicted"/>
<evidence type="ECO:0000313" key="3">
    <source>
        <dbReference type="Proteomes" id="UP000198662"/>
    </source>
</evidence>
<keyword evidence="3" id="KW-1185">Reference proteome</keyword>
<dbReference type="Pfam" id="PF19054">
    <property type="entry name" value="DUF5753"/>
    <property type="match status" value="1"/>
</dbReference>
<name>A0A1G9M529_9ACTN</name>
<dbReference type="SUPFAM" id="SSF47413">
    <property type="entry name" value="lambda repressor-like DNA-binding domains"/>
    <property type="match status" value="1"/>
</dbReference>
<dbReference type="AlphaFoldDB" id="A0A1G9M529"/>
<dbReference type="RefSeq" id="WP_091053998.1">
    <property type="nucleotide sequence ID" value="NZ_FNGF01000008.1"/>
</dbReference>
<dbReference type="InterPro" id="IPR001387">
    <property type="entry name" value="Cro/C1-type_HTH"/>
</dbReference>
<dbReference type="GO" id="GO:0003677">
    <property type="term" value="F:DNA binding"/>
    <property type="evidence" value="ECO:0007669"/>
    <property type="project" value="InterPro"/>
</dbReference>
<protein>
    <submittedName>
        <fullName evidence="2">Transcriptional regulator, contains XRE-family HTH domain</fullName>
    </submittedName>
</protein>
<evidence type="ECO:0000259" key="1">
    <source>
        <dbReference type="PROSITE" id="PS50943"/>
    </source>
</evidence>
<gene>
    <name evidence="2" type="ORF">SAMN05216298_4822</name>
</gene>
<organism evidence="2 3">
    <name type="scientific">Glycomyces sambucus</name>
    <dbReference type="NCBI Taxonomy" id="380244"/>
    <lineage>
        <taxon>Bacteria</taxon>
        <taxon>Bacillati</taxon>
        <taxon>Actinomycetota</taxon>
        <taxon>Actinomycetes</taxon>
        <taxon>Glycomycetales</taxon>
        <taxon>Glycomycetaceae</taxon>
        <taxon>Glycomyces</taxon>
    </lineage>
</organism>
<dbReference type="EMBL" id="FNGF01000008">
    <property type="protein sequence ID" value="SDL69041.1"/>
    <property type="molecule type" value="Genomic_DNA"/>
</dbReference>
<sequence>MIRLKLMRWLVAILMQDAREATGMSQKKVARAFRVSPGTIYNWERGIHHPPYGMIARIAEVYGIDAELRFYIELILEANDFRILEAQPRLHAIALAKAEQNAEFIFKHEPHLIHGPLQTRDYHFLVPQAAEQLPDSEAEDGWNFKRGRREGLRARTPAPQVRYLSGDSAIYHLRSLPEPVRIEIVRDMLGQDSLPNVEIRVINQFHHARSTSFDVYRGGIRELSLPPFIYTESFPNRSWCIEEERLVSLYHEAGQAMWQLGIPLKEFLHEHCRDLLA</sequence>
<dbReference type="STRING" id="380244.SAMN05216298_4822"/>
<dbReference type="SMART" id="SM00530">
    <property type="entry name" value="HTH_XRE"/>
    <property type="match status" value="1"/>
</dbReference>
<dbReference type="Gene3D" id="1.10.260.40">
    <property type="entry name" value="lambda repressor-like DNA-binding domains"/>
    <property type="match status" value="1"/>
</dbReference>
<feature type="domain" description="HTH cro/C1-type" evidence="1">
    <location>
        <begin position="15"/>
        <end position="69"/>
    </location>
</feature>
<evidence type="ECO:0000313" key="2">
    <source>
        <dbReference type="EMBL" id="SDL69041.1"/>
    </source>
</evidence>
<dbReference type="Proteomes" id="UP000198662">
    <property type="component" value="Unassembled WGS sequence"/>
</dbReference>
<dbReference type="InterPro" id="IPR010982">
    <property type="entry name" value="Lambda_DNA-bd_dom_sf"/>
</dbReference>
<dbReference type="Pfam" id="PF13560">
    <property type="entry name" value="HTH_31"/>
    <property type="match status" value="1"/>
</dbReference>
<dbReference type="PROSITE" id="PS50943">
    <property type="entry name" value="HTH_CROC1"/>
    <property type="match status" value="1"/>
</dbReference>